<keyword evidence="2" id="KW-1185">Reference proteome</keyword>
<feature type="region of interest" description="Disordered" evidence="1">
    <location>
        <begin position="146"/>
        <end position="168"/>
    </location>
</feature>
<feature type="region of interest" description="Disordered" evidence="1">
    <location>
        <begin position="54"/>
        <end position="81"/>
    </location>
</feature>
<feature type="compositionally biased region" description="Low complexity" evidence="1">
    <location>
        <begin position="253"/>
        <end position="272"/>
    </location>
</feature>
<dbReference type="Proteomes" id="UP000095287">
    <property type="component" value="Unplaced"/>
</dbReference>
<reference evidence="3" key="1">
    <citation type="submission" date="2016-11" db="UniProtKB">
        <authorList>
            <consortium name="WormBaseParasite"/>
        </authorList>
    </citation>
    <scope>IDENTIFICATION</scope>
</reference>
<name>A0A1I7Z7Z7_9BILA</name>
<proteinExistence type="predicted"/>
<feature type="region of interest" description="Disordered" evidence="1">
    <location>
        <begin position="253"/>
        <end position="285"/>
    </location>
</feature>
<organism evidence="2 3">
    <name type="scientific">Steinernema glaseri</name>
    <dbReference type="NCBI Taxonomy" id="37863"/>
    <lineage>
        <taxon>Eukaryota</taxon>
        <taxon>Metazoa</taxon>
        <taxon>Ecdysozoa</taxon>
        <taxon>Nematoda</taxon>
        <taxon>Chromadorea</taxon>
        <taxon>Rhabditida</taxon>
        <taxon>Tylenchina</taxon>
        <taxon>Panagrolaimomorpha</taxon>
        <taxon>Strongyloidoidea</taxon>
        <taxon>Steinernematidae</taxon>
        <taxon>Steinernema</taxon>
    </lineage>
</organism>
<sequence>MQRERGEHDDQRMVDGRLVGMHLELRKQTRADTDNDSQHQYLDARRHHVAEHLFREERGCVPERKRDQDEAGKRGQLELDQGDEKLYRQHEEAEDHHQLGDEQHHDGIEVHEHLGKARHVADLLQNRRPSVDAGLRQPARLQEVLHRDGRAGGGDAQTGERPEHDAGQPVKVADDLGEGTDVQHLAQQLGNHVLALAGGVAHGPIQASDGHVDDDQRGRQERDFALQQTETRVDVARERVEEAVDDGHVVHGASSAAASGASPSGVSSVGVSKLAGIGGSSASVR</sequence>
<evidence type="ECO:0000256" key="1">
    <source>
        <dbReference type="SAM" id="MobiDB-lite"/>
    </source>
</evidence>
<dbReference type="AlphaFoldDB" id="A0A1I7Z7Z7"/>
<evidence type="ECO:0000313" key="2">
    <source>
        <dbReference type="Proteomes" id="UP000095287"/>
    </source>
</evidence>
<accession>A0A1I7Z7Z7</accession>
<protein>
    <submittedName>
        <fullName evidence="3">LigA</fullName>
    </submittedName>
</protein>
<dbReference type="WBParaSite" id="L893_g2383.t1">
    <property type="protein sequence ID" value="L893_g2383.t1"/>
    <property type="gene ID" value="L893_g2383"/>
</dbReference>
<evidence type="ECO:0000313" key="3">
    <source>
        <dbReference type="WBParaSite" id="L893_g2383.t1"/>
    </source>
</evidence>